<evidence type="ECO:0000256" key="1">
    <source>
        <dbReference type="ARBA" id="ARBA00004418"/>
    </source>
</evidence>
<dbReference type="FunFam" id="3.90.76.10:FF:000001">
    <property type="entry name" value="Oligopeptide ABC transporter substrate-binding protein"/>
    <property type="match status" value="1"/>
</dbReference>
<dbReference type="InterPro" id="IPR023765">
    <property type="entry name" value="SBP_5_CS"/>
</dbReference>
<dbReference type="PROSITE" id="PS01040">
    <property type="entry name" value="SBP_BACTERIAL_5"/>
    <property type="match status" value="1"/>
</dbReference>
<sequence>MRLSPRLALIPVLAVMAAALAPPALAEKVLRRGIGSSPGTVDPNKAELHQESILIYDLFEGITAPDANGQPRPAMASRWEISPDGLTYTFHLRDGAKWSDGTPVTAADFAYSWRRLADPKTASPYAYYVWPILNGPEATAGKKPTSELGVEAVDAKTLKVTLGKPTSYFLASLVHQSMFPVQQKNVEGAQGNFTAAGVLVSNGAYKLAEAVPQSHYKLVRNDQYYDAKAVKIDTVMHYVTENLETELKRYRAGELDITYQIPITQVKWARENEPKAYTPTPTFSTQYMGANLNNEPWRSNPKLRAALSMAIDREVIAGKVLEGDMLPAWTFTPPIKGGAYQPPKPDWANLTQAQRDEMAKKLLAEAGYGPGGKPLPPVEVIHSTSENSRRVMIAVAAMWKQKLGLNVTLNNQEFRVVAQIANQKSYKDLLLYGWIGDFPDAVNFLKLLRSDVDQQNLSAYKNPAYDKLLDEANAATDPEKRLDLMRQAEALAQADFPVIPVYHNNRRRLVNPVVQGWVSNTMDQNPARWLDVVR</sequence>
<evidence type="ECO:0000256" key="3">
    <source>
        <dbReference type="ARBA" id="ARBA00022448"/>
    </source>
</evidence>
<feature type="signal peptide" evidence="5">
    <location>
        <begin position="1"/>
        <end position="26"/>
    </location>
</feature>
<feature type="domain" description="Solute-binding protein family 5" evidence="6">
    <location>
        <begin position="71"/>
        <end position="454"/>
    </location>
</feature>
<reference evidence="7" key="1">
    <citation type="submission" date="2020-04" db="EMBL/GenBank/DDBJ databases">
        <title>A desert anoxygenic phototrophic bacterium fixes CO2 using RubisCO under aerobic conditions.</title>
        <authorList>
            <person name="Tang K."/>
        </authorList>
    </citation>
    <scope>NUCLEOTIDE SEQUENCE [LARGE SCALE GENOMIC DNA]</scope>
    <source>
        <strain evidence="7">MIMtkB3</strain>
    </source>
</reference>
<dbReference type="CDD" id="cd08504">
    <property type="entry name" value="PBP2_OppA"/>
    <property type="match status" value="1"/>
</dbReference>
<name>A0A858R3Y2_9PROT</name>
<evidence type="ECO:0000313" key="8">
    <source>
        <dbReference type="Proteomes" id="UP000501891"/>
    </source>
</evidence>
<proteinExistence type="inferred from homology"/>
<dbReference type="Gene3D" id="3.10.105.10">
    <property type="entry name" value="Dipeptide-binding Protein, Domain 3"/>
    <property type="match status" value="1"/>
</dbReference>
<dbReference type="Gene3D" id="3.40.190.10">
    <property type="entry name" value="Periplasmic binding protein-like II"/>
    <property type="match status" value="1"/>
</dbReference>
<dbReference type="InterPro" id="IPR039424">
    <property type="entry name" value="SBP_5"/>
</dbReference>
<dbReference type="Pfam" id="PF00496">
    <property type="entry name" value="SBP_bac_5"/>
    <property type="match status" value="1"/>
</dbReference>
<comment type="subcellular location">
    <subcellularLocation>
        <location evidence="1">Periplasm</location>
    </subcellularLocation>
</comment>
<evidence type="ECO:0000256" key="2">
    <source>
        <dbReference type="ARBA" id="ARBA00005695"/>
    </source>
</evidence>
<organism evidence="7 8">
    <name type="scientific">Aerophototrophica crusticola</name>
    <dbReference type="NCBI Taxonomy" id="1709002"/>
    <lineage>
        <taxon>Bacteria</taxon>
        <taxon>Pseudomonadati</taxon>
        <taxon>Pseudomonadota</taxon>
        <taxon>Alphaproteobacteria</taxon>
        <taxon>Rhodospirillales</taxon>
        <taxon>Rhodospirillaceae</taxon>
        <taxon>Aerophototrophica</taxon>
    </lineage>
</organism>
<keyword evidence="3" id="KW-0813">Transport</keyword>
<dbReference type="KEGG" id="acru:HHL28_02280"/>
<dbReference type="PANTHER" id="PTHR30290:SF10">
    <property type="entry name" value="PERIPLASMIC OLIGOPEPTIDE-BINDING PROTEIN-RELATED"/>
    <property type="match status" value="1"/>
</dbReference>
<dbReference type="GO" id="GO:0043190">
    <property type="term" value="C:ATP-binding cassette (ABC) transporter complex"/>
    <property type="evidence" value="ECO:0007669"/>
    <property type="project" value="InterPro"/>
</dbReference>
<dbReference type="PANTHER" id="PTHR30290">
    <property type="entry name" value="PERIPLASMIC BINDING COMPONENT OF ABC TRANSPORTER"/>
    <property type="match status" value="1"/>
</dbReference>
<dbReference type="AlphaFoldDB" id="A0A858R3Y2"/>
<feature type="chain" id="PRO_5032955004" evidence="5">
    <location>
        <begin position="27"/>
        <end position="534"/>
    </location>
</feature>
<dbReference type="PIRSF" id="PIRSF002741">
    <property type="entry name" value="MppA"/>
    <property type="match status" value="1"/>
</dbReference>
<evidence type="ECO:0000256" key="4">
    <source>
        <dbReference type="ARBA" id="ARBA00022729"/>
    </source>
</evidence>
<dbReference type="Gene3D" id="3.90.76.10">
    <property type="entry name" value="Dipeptide-binding Protein, Domain 1"/>
    <property type="match status" value="1"/>
</dbReference>
<evidence type="ECO:0000259" key="6">
    <source>
        <dbReference type="Pfam" id="PF00496"/>
    </source>
</evidence>
<dbReference type="GO" id="GO:0015833">
    <property type="term" value="P:peptide transport"/>
    <property type="evidence" value="ECO:0007669"/>
    <property type="project" value="TreeGrafter"/>
</dbReference>
<dbReference type="SUPFAM" id="SSF53850">
    <property type="entry name" value="Periplasmic binding protein-like II"/>
    <property type="match status" value="1"/>
</dbReference>
<dbReference type="GO" id="GO:0030288">
    <property type="term" value="C:outer membrane-bounded periplasmic space"/>
    <property type="evidence" value="ECO:0007669"/>
    <property type="project" value="TreeGrafter"/>
</dbReference>
<evidence type="ECO:0000313" key="7">
    <source>
        <dbReference type="EMBL" id="QJE72087.1"/>
    </source>
</evidence>
<dbReference type="Proteomes" id="UP000501891">
    <property type="component" value="Chromosome"/>
</dbReference>
<keyword evidence="8" id="KW-1185">Reference proteome</keyword>
<accession>A0A858R3Y2</accession>
<gene>
    <name evidence="7" type="ORF">HHL28_02280</name>
</gene>
<dbReference type="EMBL" id="CP051775">
    <property type="protein sequence ID" value="QJE72087.1"/>
    <property type="molecule type" value="Genomic_DNA"/>
</dbReference>
<evidence type="ECO:0000256" key="5">
    <source>
        <dbReference type="SAM" id="SignalP"/>
    </source>
</evidence>
<keyword evidence="4 5" id="KW-0732">Signal</keyword>
<comment type="similarity">
    <text evidence="2">Belongs to the bacterial solute-binding protein 5 family.</text>
</comment>
<dbReference type="InterPro" id="IPR000914">
    <property type="entry name" value="SBP_5_dom"/>
</dbReference>
<dbReference type="GO" id="GO:1904680">
    <property type="term" value="F:peptide transmembrane transporter activity"/>
    <property type="evidence" value="ECO:0007669"/>
    <property type="project" value="TreeGrafter"/>
</dbReference>
<protein>
    <submittedName>
        <fullName evidence="7">Peptide ABC transporter substrate-binding protein</fullName>
    </submittedName>
</protein>
<dbReference type="InterPro" id="IPR030678">
    <property type="entry name" value="Peptide/Ni-bd"/>
</dbReference>